<evidence type="ECO:0000256" key="9">
    <source>
        <dbReference type="ARBA" id="ARBA00074964"/>
    </source>
</evidence>
<evidence type="ECO:0000256" key="10">
    <source>
        <dbReference type="RuleBase" id="RU004019"/>
    </source>
</evidence>
<dbReference type="GO" id="GO:0043565">
    <property type="term" value="F:sequence-specific DNA binding"/>
    <property type="evidence" value="ECO:0007669"/>
    <property type="project" value="InterPro"/>
</dbReference>
<dbReference type="SUPFAM" id="SSF46785">
    <property type="entry name" value="Winged helix' DNA-binding domain"/>
    <property type="match status" value="1"/>
</dbReference>
<keyword evidence="5" id="KW-0804">Transcription</keyword>
<accession>A0A1A6GQ95</accession>
<protein>
    <recommendedName>
        <fullName evidence="9">Transcription factor Spi-C</fullName>
    </recommendedName>
</protein>
<dbReference type="GO" id="GO:0005634">
    <property type="term" value="C:nucleus"/>
    <property type="evidence" value="ECO:0007669"/>
    <property type="project" value="UniProtKB-SubCell"/>
</dbReference>
<evidence type="ECO:0000256" key="1">
    <source>
        <dbReference type="ARBA" id="ARBA00004123"/>
    </source>
</evidence>
<name>A0A1A6GQ95_NEOLE</name>
<evidence type="ECO:0000256" key="4">
    <source>
        <dbReference type="ARBA" id="ARBA00023125"/>
    </source>
</evidence>
<comment type="similarity">
    <text evidence="2 10">Belongs to the ETS family.</text>
</comment>
<proteinExistence type="inferred from homology"/>
<evidence type="ECO:0000256" key="2">
    <source>
        <dbReference type="ARBA" id="ARBA00005562"/>
    </source>
</evidence>
<dbReference type="PROSITE" id="PS00346">
    <property type="entry name" value="ETS_DOMAIN_2"/>
    <property type="match status" value="1"/>
</dbReference>
<dbReference type="PANTHER" id="PTHR11849:SF17">
    <property type="entry name" value="TRANSCRIPTION FACTOR SPI-C"/>
    <property type="match status" value="1"/>
</dbReference>
<dbReference type="PRINTS" id="PR00454">
    <property type="entry name" value="ETSDOMAIN"/>
</dbReference>
<reference evidence="12 13" key="1">
    <citation type="submission" date="2016-06" db="EMBL/GenBank/DDBJ databases">
        <title>The Draft Genome Sequence and Annotation of the Desert Woodrat Neotoma lepida.</title>
        <authorList>
            <person name="Campbell M."/>
            <person name="Oakeson K.F."/>
            <person name="Yandell M."/>
            <person name="Halpert J.R."/>
            <person name="Dearing D."/>
        </authorList>
    </citation>
    <scope>NUCLEOTIDE SEQUENCE [LARGE SCALE GENOMIC DNA]</scope>
    <source>
        <strain evidence="12">417</strain>
        <tissue evidence="12">Liver</tissue>
    </source>
</reference>
<dbReference type="PROSITE" id="PS50061">
    <property type="entry name" value="ETS_DOMAIN_3"/>
    <property type="match status" value="1"/>
</dbReference>
<dbReference type="InterPro" id="IPR046328">
    <property type="entry name" value="ETS_fam"/>
</dbReference>
<sequence length="249" mass="29069">NSRISPLLQQPCIEQDSLGQDFEDVFEVLTQHSAGELQYSPEHKNYMAFLNHYPHIRGNSNCCGMLPPEEPAYNWSITNGSGDLYLEERFHQSLQTITENQLVQASLFQQKGGKGRRKLRLFEYLFESLCNSEMTSCIQWVDKTKGVFQFISKNKEKLAELWGKRKGNRKPMTYQKMARALRNYARTGEITKIRRKLTYQFNEAVLQRLSSSHFLGKDLFYSPYGQPDQEYHSLNHWSANYYAYAGYQS</sequence>
<evidence type="ECO:0000256" key="7">
    <source>
        <dbReference type="ARBA" id="ARBA00055710"/>
    </source>
</evidence>
<dbReference type="PANTHER" id="PTHR11849">
    <property type="entry name" value="ETS"/>
    <property type="match status" value="1"/>
</dbReference>
<keyword evidence="4 10" id="KW-0238">DNA-binding</keyword>
<keyword evidence="3" id="KW-0805">Transcription regulation</keyword>
<dbReference type="AlphaFoldDB" id="A0A1A6GQ95"/>
<gene>
    <name evidence="12" type="ORF">A6R68_02981</name>
</gene>
<keyword evidence="13" id="KW-1185">Reference proteome</keyword>
<feature type="domain" description="ETS" evidence="11">
    <location>
        <begin position="119"/>
        <end position="202"/>
    </location>
</feature>
<feature type="non-terminal residue" evidence="12">
    <location>
        <position position="1"/>
    </location>
</feature>
<comment type="subcellular location">
    <subcellularLocation>
        <location evidence="1 10">Nucleus</location>
    </subcellularLocation>
</comment>
<comment type="subunit">
    <text evidence="8">Binds DNA as a monomer.</text>
</comment>
<evidence type="ECO:0000256" key="6">
    <source>
        <dbReference type="ARBA" id="ARBA00023242"/>
    </source>
</evidence>
<organism evidence="12 13">
    <name type="scientific">Neotoma lepida</name>
    <name type="common">Desert woodrat</name>
    <dbReference type="NCBI Taxonomy" id="56216"/>
    <lineage>
        <taxon>Eukaryota</taxon>
        <taxon>Metazoa</taxon>
        <taxon>Chordata</taxon>
        <taxon>Craniata</taxon>
        <taxon>Vertebrata</taxon>
        <taxon>Euteleostomi</taxon>
        <taxon>Mammalia</taxon>
        <taxon>Eutheria</taxon>
        <taxon>Euarchontoglires</taxon>
        <taxon>Glires</taxon>
        <taxon>Rodentia</taxon>
        <taxon>Myomorpha</taxon>
        <taxon>Muroidea</taxon>
        <taxon>Cricetidae</taxon>
        <taxon>Neotominae</taxon>
        <taxon>Neotoma</taxon>
    </lineage>
</organism>
<evidence type="ECO:0000313" key="12">
    <source>
        <dbReference type="EMBL" id="OBS68478.1"/>
    </source>
</evidence>
<dbReference type="InterPro" id="IPR036390">
    <property type="entry name" value="WH_DNA-bd_sf"/>
</dbReference>
<dbReference type="OrthoDB" id="10043646at2759"/>
<keyword evidence="6 10" id="KW-0539">Nucleus</keyword>
<dbReference type="SMART" id="SM00413">
    <property type="entry name" value="ETS"/>
    <property type="match status" value="1"/>
</dbReference>
<evidence type="ECO:0000256" key="8">
    <source>
        <dbReference type="ARBA" id="ARBA00063209"/>
    </source>
</evidence>
<evidence type="ECO:0000313" key="13">
    <source>
        <dbReference type="Proteomes" id="UP000092124"/>
    </source>
</evidence>
<dbReference type="EMBL" id="LZPO01075915">
    <property type="protein sequence ID" value="OBS68478.1"/>
    <property type="molecule type" value="Genomic_DNA"/>
</dbReference>
<dbReference type="Pfam" id="PF00178">
    <property type="entry name" value="Ets"/>
    <property type="match status" value="1"/>
</dbReference>
<dbReference type="GO" id="GO:0000981">
    <property type="term" value="F:DNA-binding transcription factor activity, RNA polymerase II-specific"/>
    <property type="evidence" value="ECO:0007669"/>
    <property type="project" value="TreeGrafter"/>
</dbReference>
<evidence type="ECO:0000259" key="11">
    <source>
        <dbReference type="PROSITE" id="PS50061"/>
    </source>
</evidence>
<evidence type="ECO:0000256" key="3">
    <source>
        <dbReference type="ARBA" id="ARBA00023015"/>
    </source>
</evidence>
<comment type="function">
    <text evidence="7">Controls the development of red pulp macrophages required for red blood cells recycling and iron homeostasis. Transcription factor that binds to the PU-box, a purine-rich DNA sequence (5'-GAGGA[AT]-3') that can act as a lymphoid-specific enhancer. Regulates VCAM1 gene expression.</text>
</comment>
<dbReference type="InterPro" id="IPR000418">
    <property type="entry name" value="Ets_dom"/>
</dbReference>
<dbReference type="FunFam" id="1.10.10.10:FF:000335">
    <property type="entry name" value="Spi-C transcription factor"/>
    <property type="match status" value="1"/>
</dbReference>
<dbReference type="InterPro" id="IPR036388">
    <property type="entry name" value="WH-like_DNA-bd_sf"/>
</dbReference>
<dbReference type="Proteomes" id="UP000092124">
    <property type="component" value="Unassembled WGS sequence"/>
</dbReference>
<evidence type="ECO:0000256" key="5">
    <source>
        <dbReference type="ARBA" id="ARBA00023163"/>
    </source>
</evidence>
<dbReference type="GO" id="GO:0030154">
    <property type="term" value="P:cell differentiation"/>
    <property type="evidence" value="ECO:0007669"/>
    <property type="project" value="TreeGrafter"/>
</dbReference>
<dbReference type="STRING" id="56216.A0A1A6GQ95"/>
<dbReference type="Gene3D" id="1.10.10.10">
    <property type="entry name" value="Winged helix-like DNA-binding domain superfamily/Winged helix DNA-binding domain"/>
    <property type="match status" value="1"/>
</dbReference>
<comment type="caution">
    <text evidence="12">The sequence shown here is derived from an EMBL/GenBank/DDBJ whole genome shotgun (WGS) entry which is preliminary data.</text>
</comment>